<evidence type="ECO:0000256" key="1">
    <source>
        <dbReference type="SAM" id="Phobius"/>
    </source>
</evidence>
<keyword evidence="1" id="KW-1133">Transmembrane helix</keyword>
<protein>
    <recommendedName>
        <fullName evidence="4">Peptidase M23 domain-containing protein</fullName>
    </recommendedName>
</protein>
<keyword evidence="1" id="KW-0812">Transmembrane</keyword>
<dbReference type="AlphaFoldDB" id="A0A2M7W3Z0"/>
<accession>A0A2M7W3Z0</accession>
<proteinExistence type="predicted"/>
<dbReference type="Proteomes" id="UP000230137">
    <property type="component" value="Unassembled WGS sequence"/>
</dbReference>
<dbReference type="EMBL" id="PFQF01000030">
    <property type="protein sequence ID" value="PJA20336.1"/>
    <property type="molecule type" value="Genomic_DNA"/>
</dbReference>
<reference evidence="3" key="1">
    <citation type="submission" date="2017-09" db="EMBL/GenBank/DDBJ databases">
        <title>Depth-based differentiation of microbial function through sediment-hosted aquifers and enrichment of novel symbionts in the deep terrestrial subsurface.</title>
        <authorList>
            <person name="Probst A.J."/>
            <person name="Ladd B."/>
            <person name="Jarett J.K."/>
            <person name="Geller-Mcgrath D.E."/>
            <person name="Sieber C.M.K."/>
            <person name="Emerson J.B."/>
            <person name="Anantharaman K."/>
            <person name="Thomas B.C."/>
            <person name="Malmstrom R."/>
            <person name="Stieglmeier M."/>
            <person name="Klingl A."/>
            <person name="Woyke T."/>
            <person name="Ryan C.M."/>
            <person name="Banfield J.F."/>
        </authorList>
    </citation>
    <scope>NUCLEOTIDE SEQUENCE [LARGE SCALE GENOMIC DNA]</scope>
</reference>
<gene>
    <name evidence="2" type="ORF">COX60_01915</name>
</gene>
<feature type="transmembrane region" description="Helical" evidence="1">
    <location>
        <begin position="6"/>
        <end position="26"/>
    </location>
</feature>
<dbReference type="Gene3D" id="2.70.70.10">
    <property type="entry name" value="Glucose Permease (Domain IIA)"/>
    <property type="match status" value="1"/>
</dbReference>
<evidence type="ECO:0000313" key="2">
    <source>
        <dbReference type="EMBL" id="PJA20336.1"/>
    </source>
</evidence>
<evidence type="ECO:0000313" key="3">
    <source>
        <dbReference type="Proteomes" id="UP000230137"/>
    </source>
</evidence>
<organism evidence="2 3">
    <name type="scientific">Candidatus Berkelbacteria bacterium CG_4_10_14_0_2_um_filter_35_9_33_12</name>
    <dbReference type="NCBI Taxonomy" id="1974499"/>
    <lineage>
        <taxon>Bacteria</taxon>
        <taxon>Candidatus Berkelbacteria</taxon>
    </lineage>
</organism>
<dbReference type="InterPro" id="IPR011055">
    <property type="entry name" value="Dup_hybrid_motif"/>
</dbReference>
<comment type="caution">
    <text evidence="2">The sequence shown here is derived from an EMBL/GenBank/DDBJ whole genome shotgun (WGS) entry which is preliminary data.</text>
</comment>
<evidence type="ECO:0008006" key="4">
    <source>
        <dbReference type="Google" id="ProtNLM"/>
    </source>
</evidence>
<name>A0A2M7W3Z0_9BACT</name>
<sequence length="241" mass="26970">MNKKIIIISVFGLVVIFGFLVVISNLKNKTAPQPVLTANFIDLDKVDKISKYRSCQGHTVVPQESMESKRNMKHYVVLKPEFTGGNKVPVYSPLNGVVKSIRSEPDKGLEGEIWLGVKGNDWDFSIQHINIASNIKGRQKVKAGDIIGYVANRGIDVVYGVGARSVKMIDGRYESPYSDLDSPFNHMGTELIAQYQAKGINQNDMSYTKEQRDAISCQYRENDNEGGLNDFAHPEDWVEVN</sequence>
<keyword evidence="1" id="KW-0472">Membrane</keyword>